<dbReference type="Proteomes" id="UP000420635">
    <property type="component" value="Unassembled WGS sequence"/>
</dbReference>
<sequence length="206" mass="22742">MKAIKTLILILTMMLTKSPSHAQFNTIGYVKKHSISKKKSPQETTHVASVDSVVKADSLPPDFSQDVLPYLRASFPLKNIQINSRFGMRNHPVKHKTIMHNGVDLAAHYEKVFSMFPGEVTGVGHDNRSGKYVTVRTAGYTISYCHLSAFWVTKGMFVNAGDVLGVSGSSGMSTGPHLHLTTKKDGKVFDPVILLKYVRELLENAL</sequence>
<dbReference type="SUPFAM" id="SSF51261">
    <property type="entry name" value="Duplicated hybrid motif"/>
    <property type="match status" value="1"/>
</dbReference>
<feature type="domain" description="M23ase beta-sheet core" evidence="1">
    <location>
        <begin position="99"/>
        <end position="191"/>
    </location>
</feature>
<name>A0A646HKS4_9BACT</name>
<dbReference type="Pfam" id="PF01551">
    <property type="entry name" value="Peptidase_M23"/>
    <property type="match status" value="1"/>
</dbReference>
<dbReference type="InterPro" id="IPR011055">
    <property type="entry name" value="Dup_hybrid_motif"/>
</dbReference>
<accession>A0A646HKS4</accession>
<reference evidence="3" key="1">
    <citation type="submission" date="2019-09" db="EMBL/GenBank/DDBJ databases">
        <title>Distinct polysaccharide growth profiles of human intestinal Prevotella copri isolates.</title>
        <authorList>
            <person name="Fehlner-Peach H."/>
            <person name="Magnabosco C."/>
            <person name="Raghavan V."/>
            <person name="Scher J.U."/>
            <person name="Tett A."/>
            <person name="Cox L.M."/>
            <person name="Gottsegen C."/>
            <person name="Watters A."/>
            <person name="Wiltshire- Gordon J.D."/>
            <person name="Segata N."/>
            <person name="Bonneau R."/>
            <person name="Littman D.R."/>
        </authorList>
    </citation>
    <scope>NUCLEOTIDE SEQUENCE [LARGE SCALE GENOMIC DNA]</scope>
    <source>
        <strain evidence="3">iP54</strain>
    </source>
</reference>
<comment type="caution">
    <text evidence="2">The sequence shown here is derived from an EMBL/GenBank/DDBJ whole genome shotgun (WGS) entry which is preliminary data.</text>
</comment>
<organism evidence="2 3">
    <name type="scientific">Segatella copri</name>
    <dbReference type="NCBI Taxonomy" id="165179"/>
    <lineage>
        <taxon>Bacteria</taxon>
        <taxon>Pseudomonadati</taxon>
        <taxon>Bacteroidota</taxon>
        <taxon>Bacteroidia</taxon>
        <taxon>Bacteroidales</taxon>
        <taxon>Prevotellaceae</taxon>
        <taxon>Segatella</taxon>
    </lineage>
</organism>
<proteinExistence type="predicted"/>
<gene>
    <name evidence="2" type="ORF">F7D59_08100</name>
</gene>
<dbReference type="RefSeq" id="WP_153113654.1">
    <property type="nucleotide sequence ID" value="NZ_VZAS01000137.1"/>
</dbReference>
<evidence type="ECO:0000259" key="1">
    <source>
        <dbReference type="Pfam" id="PF01551"/>
    </source>
</evidence>
<dbReference type="PANTHER" id="PTHR21666">
    <property type="entry name" value="PEPTIDASE-RELATED"/>
    <property type="match status" value="1"/>
</dbReference>
<dbReference type="CDD" id="cd12797">
    <property type="entry name" value="M23_peptidase"/>
    <property type="match status" value="1"/>
</dbReference>
<dbReference type="GO" id="GO:0004222">
    <property type="term" value="F:metalloendopeptidase activity"/>
    <property type="evidence" value="ECO:0007669"/>
    <property type="project" value="TreeGrafter"/>
</dbReference>
<dbReference type="AlphaFoldDB" id="A0A646HKS4"/>
<dbReference type="EMBL" id="VZBQ01000092">
    <property type="protein sequence ID" value="MQN89809.1"/>
    <property type="molecule type" value="Genomic_DNA"/>
</dbReference>
<protein>
    <submittedName>
        <fullName evidence="2">M23 family metallopeptidase</fullName>
    </submittedName>
</protein>
<dbReference type="InterPro" id="IPR050570">
    <property type="entry name" value="Cell_wall_metabolism_enzyme"/>
</dbReference>
<evidence type="ECO:0000313" key="2">
    <source>
        <dbReference type="EMBL" id="MQN89809.1"/>
    </source>
</evidence>
<dbReference type="Gene3D" id="2.70.70.10">
    <property type="entry name" value="Glucose Permease (Domain IIA)"/>
    <property type="match status" value="1"/>
</dbReference>
<dbReference type="PANTHER" id="PTHR21666:SF270">
    <property type="entry name" value="MUREIN HYDROLASE ACTIVATOR ENVC"/>
    <property type="match status" value="1"/>
</dbReference>
<evidence type="ECO:0000313" key="3">
    <source>
        <dbReference type="Proteomes" id="UP000420635"/>
    </source>
</evidence>
<dbReference type="InterPro" id="IPR016047">
    <property type="entry name" value="M23ase_b-sheet_dom"/>
</dbReference>